<evidence type="ECO:0000256" key="1">
    <source>
        <dbReference type="ARBA" id="ARBA00005854"/>
    </source>
</evidence>
<accession>A0ABP7KK71</accession>
<keyword evidence="9" id="KW-1185">Reference proteome</keyword>
<dbReference type="InterPro" id="IPR050418">
    <property type="entry name" value="D-iso_2-hydroxyacid_DH_PdxB"/>
</dbReference>
<dbReference type="InterPro" id="IPR029752">
    <property type="entry name" value="D-isomer_DH_CS1"/>
</dbReference>
<dbReference type="InterPro" id="IPR006140">
    <property type="entry name" value="D-isomer_DH_NAD-bd"/>
</dbReference>
<name>A0ABP7KK71_9GAMM</name>
<evidence type="ECO:0000259" key="6">
    <source>
        <dbReference type="Pfam" id="PF00389"/>
    </source>
</evidence>
<sequence>MEQSEDLDTAAQAGVVAAIFRSGEFSRTMMAQLPHLRVIAVHGVGTDGIDLQAATEKGIVVINTPGMNTRSVAEHAIGLMFALAKRQVAADNAVRQGAYQAFKYQSGLRELQHAVLGIVGLGAIGRCTAALANALGMQVVVYSSQPDAVIRAAGYRKAADLAALLRQSDIVSLHVPSLPATRHLIGAQQLALMKPSAYLINTSRGALIDEAALIRALNNGALAGAGLDVFEQEPLPAGAALLAARNLVVSPHIAASTEQALINMAGAAVEGILRVLRDEKPDSLVNPAVWPTRRR</sequence>
<dbReference type="SUPFAM" id="SSF51735">
    <property type="entry name" value="NAD(P)-binding Rossmann-fold domains"/>
    <property type="match status" value="1"/>
</dbReference>
<evidence type="ECO:0000256" key="4">
    <source>
        <dbReference type="ARBA" id="ARBA00023027"/>
    </source>
</evidence>
<dbReference type="Pfam" id="PF00389">
    <property type="entry name" value="2-Hacid_dh"/>
    <property type="match status" value="1"/>
</dbReference>
<feature type="domain" description="D-isomer specific 2-hydroxyacid dehydrogenase NAD-binding" evidence="7">
    <location>
        <begin position="77"/>
        <end position="254"/>
    </location>
</feature>
<protein>
    <submittedName>
        <fullName evidence="8">Hydroxyacid dehydrogenase</fullName>
    </submittedName>
</protein>
<dbReference type="PROSITE" id="PS00670">
    <property type="entry name" value="D_2_HYDROXYACID_DH_2"/>
    <property type="match status" value="1"/>
</dbReference>
<proteinExistence type="inferred from homology"/>
<dbReference type="PROSITE" id="PS00671">
    <property type="entry name" value="D_2_HYDROXYACID_DH_3"/>
    <property type="match status" value="1"/>
</dbReference>
<dbReference type="EMBL" id="BAABDG010000002">
    <property type="protein sequence ID" value="GAA3880125.1"/>
    <property type="molecule type" value="Genomic_DNA"/>
</dbReference>
<dbReference type="PANTHER" id="PTHR43761:SF1">
    <property type="entry name" value="D-ISOMER SPECIFIC 2-HYDROXYACID DEHYDROGENASE CATALYTIC DOMAIN-CONTAINING PROTEIN-RELATED"/>
    <property type="match status" value="1"/>
</dbReference>
<evidence type="ECO:0000313" key="8">
    <source>
        <dbReference type="EMBL" id="GAA3880125.1"/>
    </source>
</evidence>
<evidence type="ECO:0000259" key="7">
    <source>
        <dbReference type="Pfam" id="PF02826"/>
    </source>
</evidence>
<reference evidence="9" key="1">
    <citation type="journal article" date="2019" name="Int. J. Syst. Evol. Microbiol.">
        <title>The Global Catalogue of Microorganisms (GCM) 10K type strain sequencing project: providing services to taxonomists for standard genome sequencing and annotation.</title>
        <authorList>
            <consortium name="The Broad Institute Genomics Platform"/>
            <consortium name="The Broad Institute Genome Sequencing Center for Infectious Disease"/>
            <person name="Wu L."/>
            <person name="Ma J."/>
        </authorList>
    </citation>
    <scope>NUCLEOTIDE SEQUENCE [LARGE SCALE GENOMIC DNA]</scope>
    <source>
        <strain evidence="9">JCM 17201</strain>
    </source>
</reference>
<dbReference type="SUPFAM" id="SSF52283">
    <property type="entry name" value="Formate/glycerate dehydrogenase catalytic domain-like"/>
    <property type="match status" value="1"/>
</dbReference>
<organism evidence="8 9">
    <name type="scientific">Gibbsiella dentisursi</name>
    <dbReference type="NCBI Taxonomy" id="796890"/>
    <lineage>
        <taxon>Bacteria</taxon>
        <taxon>Pseudomonadati</taxon>
        <taxon>Pseudomonadota</taxon>
        <taxon>Gammaproteobacteria</taxon>
        <taxon>Enterobacterales</taxon>
        <taxon>Yersiniaceae</taxon>
        <taxon>Gibbsiella</taxon>
    </lineage>
</organism>
<feature type="domain" description="D-isomer specific 2-hydroxyacid dehydrogenase catalytic" evidence="6">
    <location>
        <begin position="13"/>
        <end position="286"/>
    </location>
</feature>
<dbReference type="PANTHER" id="PTHR43761">
    <property type="entry name" value="D-ISOMER SPECIFIC 2-HYDROXYACID DEHYDROGENASE FAMILY PROTEIN (AFU_ORTHOLOGUE AFUA_1G13630)"/>
    <property type="match status" value="1"/>
</dbReference>
<dbReference type="Pfam" id="PF02826">
    <property type="entry name" value="2-Hacid_dh_C"/>
    <property type="match status" value="1"/>
</dbReference>
<comment type="caution">
    <text evidence="8">The sequence shown here is derived from an EMBL/GenBank/DDBJ whole genome shotgun (WGS) entry which is preliminary data.</text>
</comment>
<dbReference type="InterPro" id="IPR006139">
    <property type="entry name" value="D-isomer_2_OHA_DH_cat_dom"/>
</dbReference>
<keyword evidence="2" id="KW-0963">Cytoplasm</keyword>
<keyword evidence="4" id="KW-0520">NAD</keyword>
<dbReference type="PROSITE" id="PS00065">
    <property type="entry name" value="D_2_HYDROXYACID_DH_1"/>
    <property type="match status" value="1"/>
</dbReference>
<evidence type="ECO:0000256" key="5">
    <source>
        <dbReference type="RuleBase" id="RU003719"/>
    </source>
</evidence>
<evidence type="ECO:0000256" key="3">
    <source>
        <dbReference type="ARBA" id="ARBA00023002"/>
    </source>
</evidence>
<dbReference type="Proteomes" id="UP001499994">
    <property type="component" value="Unassembled WGS sequence"/>
</dbReference>
<keyword evidence="3 5" id="KW-0560">Oxidoreductase</keyword>
<dbReference type="InterPro" id="IPR036291">
    <property type="entry name" value="NAD(P)-bd_dom_sf"/>
</dbReference>
<comment type="similarity">
    <text evidence="1 5">Belongs to the D-isomer specific 2-hydroxyacid dehydrogenase family.</text>
</comment>
<evidence type="ECO:0000313" key="9">
    <source>
        <dbReference type="Proteomes" id="UP001499994"/>
    </source>
</evidence>
<dbReference type="Gene3D" id="3.40.50.720">
    <property type="entry name" value="NAD(P)-binding Rossmann-like Domain"/>
    <property type="match status" value="2"/>
</dbReference>
<evidence type="ECO:0000256" key="2">
    <source>
        <dbReference type="ARBA" id="ARBA00022490"/>
    </source>
</evidence>
<gene>
    <name evidence="8" type="ORF">GCM10022405_02010</name>
</gene>
<dbReference type="InterPro" id="IPR029753">
    <property type="entry name" value="D-isomer_DH_CS"/>
</dbReference>